<dbReference type="Proteomes" id="UP000030161">
    <property type="component" value="Unassembled WGS sequence"/>
</dbReference>
<evidence type="ECO:0000313" key="1">
    <source>
        <dbReference type="EMBL" id="KGR21540.1"/>
    </source>
</evidence>
<dbReference type="AlphaFoldDB" id="A0AB34PZW3"/>
<sequence length="31" mass="3807">MVWVFRLMDLIIKYCHHHLSLNKEESPHCLL</sequence>
<accession>A0AB34PZW3</accession>
<organism evidence="1 2">
    <name type="scientific">Candida albicans P78048</name>
    <dbReference type="NCBI Taxonomy" id="1094989"/>
    <lineage>
        <taxon>Eukaryota</taxon>
        <taxon>Fungi</taxon>
        <taxon>Dikarya</taxon>
        <taxon>Ascomycota</taxon>
        <taxon>Saccharomycotina</taxon>
        <taxon>Pichiomycetes</taxon>
        <taxon>Debaryomycetaceae</taxon>
        <taxon>Candida/Lodderomyces clade</taxon>
        <taxon>Candida</taxon>
    </lineage>
</organism>
<dbReference type="EMBL" id="AJIX01000003">
    <property type="protein sequence ID" value="KGR21540.1"/>
    <property type="molecule type" value="Genomic_DNA"/>
</dbReference>
<protein>
    <submittedName>
        <fullName evidence="1">Uncharacterized protein</fullName>
    </submittedName>
</protein>
<gene>
    <name evidence="1" type="ORF">MG3_00543</name>
</gene>
<proteinExistence type="predicted"/>
<reference evidence="1 2" key="1">
    <citation type="submission" date="2013-12" db="EMBL/GenBank/DDBJ databases">
        <title>The Genome Sequence of Candida albicans P78048.</title>
        <authorList>
            <consortium name="The Broad Institute Genome Sequencing Platform"/>
            <consortium name="The Broad Institute Genome Sequencing Center for Infectious Disease"/>
            <person name="Cuomo C."/>
            <person name="Bennett R."/>
            <person name="Hirakawa M."/>
            <person name="Noverr M."/>
            <person name="Mitchell A."/>
            <person name="Young S.K."/>
            <person name="Zeng Q."/>
            <person name="Gargeya S."/>
            <person name="Fitzgerald M."/>
            <person name="Abouelleil A."/>
            <person name="Alvarado L."/>
            <person name="Berlin A.M."/>
            <person name="Chapman S.B."/>
            <person name="Dewar J."/>
            <person name="Goldberg J."/>
            <person name="Griggs A."/>
            <person name="Gujja S."/>
            <person name="Hansen M."/>
            <person name="Howarth C."/>
            <person name="Imamovic A."/>
            <person name="Larimer J."/>
            <person name="McCowan C."/>
            <person name="Murphy C."/>
            <person name="Pearson M."/>
            <person name="Priest M."/>
            <person name="Roberts A."/>
            <person name="Saif S."/>
            <person name="Shea T."/>
            <person name="Sykes S."/>
            <person name="Wortman J."/>
            <person name="Nusbaum C."/>
            <person name="Birren B."/>
        </authorList>
    </citation>
    <scope>NUCLEOTIDE SEQUENCE [LARGE SCALE GENOMIC DNA]</scope>
    <source>
        <strain evidence="1 2">P78048</strain>
    </source>
</reference>
<evidence type="ECO:0000313" key="2">
    <source>
        <dbReference type="Proteomes" id="UP000030161"/>
    </source>
</evidence>
<comment type="caution">
    <text evidence="1">The sequence shown here is derived from an EMBL/GenBank/DDBJ whole genome shotgun (WGS) entry which is preliminary data.</text>
</comment>
<name>A0AB34PZW3_CANAX</name>